<gene>
    <name evidence="3" type="ORF">SLINC_4660</name>
</gene>
<feature type="transmembrane region" description="Helical" evidence="2">
    <location>
        <begin position="107"/>
        <end position="133"/>
    </location>
</feature>
<feature type="transmembrane region" description="Helical" evidence="2">
    <location>
        <begin position="58"/>
        <end position="77"/>
    </location>
</feature>
<protein>
    <submittedName>
        <fullName evidence="3">Uncharacterized protein</fullName>
    </submittedName>
</protein>
<feature type="region of interest" description="Disordered" evidence="1">
    <location>
        <begin position="264"/>
        <end position="303"/>
    </location>
</feature>
<evidence type="ECO:0000256" key="1">
    <source>
        <dbReference type="SAM" id="MobiDB-lite"/>
    </source>
</evidence>
<dbReference type="KEGG" id="sls:SLINC_4660"/>
<evidence type="ECO:0000313" key="3">
    <source>
        <dbReference type="EMBL" id="ANS66884.1"/>
    </source>
</evidence>
<keyword evidence="2" id="KW-0472">Membrane</keyword>
<name>A0A1B1ME88_STRLN</name>
<dbReference type="RefSeq" id="WP_310736452.1">
    <property type="nucleotide sequence ID" value="NZ_CP016438.1"/>
</dbReference>
<keyword evidence="4" id="KW-1185">Reference proteome</keyword>
<sequence length="534" mass="57525">MSRGPLTHSLLTHRPLAHRLLPPVVLAAISLSLWAAWLGWDQHRDVHPDGSTTGPYEAWQVIGLALTLLVPVCWAAARRHPVAAVTGTTAGLAVAAFYDWSDDATGLFGVGVAMVTLGSLAVTALVTIVITAMKRDTPPRAERLPPAKLGYVTYVVSVDACIPEGTSEMDPLQRAGAVALIEDGFDSVKSVEGPDGVQVDLVDTIVAVHPGGALLKVVVDAPALEYAEDAVHALVDELLERSELLADWKIERCEVELHQGLAKESLDAADGPDVPPEDPAARKARHAERATAASTDGSDDTETKATAVRNRMLQLADELRSFSPAMFGVRDTGDTERAGERALECAVPPDSARLAAGALVHATDVLVDELFEDVQVLTQEDTNVAECEGPLWHLEHLPDRYALRYDAPFARRFLVTVIALTTRFTDGSFRRLSCVAEELALRFLLGQATTALELYGLLDDDVSAALDAFTDTVYDGMDHEWLYGDPTDEDDEEAPDDVAALTIAPTTPMAFASWFTPFDEGRYIHPSATDEPAP</sequence>
<proteinExistence type="predicted"/>
<dbReference type="EMBL" id="CP016438">
    <property type="protein sequence ID" value="ANS66884.1"/>
    <property type="molecule type" value="Genomic_DNA"/>
</dbReference>
<feature type="transmembrane region" description="Helical" evidence="2">
    <location>
        <begin position="20"/>
        <end position="38"/>
    </location>
</feature>
<dbReference type="PATRIC" id="fig|1915.4.peg.5176"/>
<organism evidence="3 4">
    <name type="scientific">Streptomyces lincolnensis</name>
    <dbReference type="NCBI Taxonomy" id="1915"/>
    <lineage>
        <taxon>Bacteria</taxon>
        <taxon>Bacillati</taxon>
        <taxon>Actinomycetota</taxon>
        <taxon>Actinomycetes</taxon>
        <taxon>Kitasatosporales</taxon>
        <taxon>Streptomycetaceae</taxon>
        <taxon>Streptomyces</taxon>
    </lineage>
</organism>
<dbReference type="STRING" id="1915.SLINC_4660"/>
<reference evidence="3 4" key="1">
    <citation type="submission" date="2016-07" db="EMBL/GenBank/DDBJ databases">
        <title>Enhancement of antibiotic productionsby engineered nitrateutilization in actinobacteria.</title>
        <authorList>
            <person name="Meng S.C."/>
        </authorList>
    </citation>
    <scope>NUCLEOTIDE SEQUENCE [LARGE SCALE GENOMIC DNA]</scope>
    <source>
        <strain evidence="3 4">NRRL 2936</strain>
    </source>
</reference>
<feature type="transmembrane region" description="Helical" evidence="2">
    <location>
        <begin position="82"/>
        <end position="101"/>
    </location>
</feature>
<dbReference type="Proteomes" id="UP000092598">
    <property type="component" value="Chromosome"/>
</dbReference>
<keyword evidence="2" id="KW-0812">Transmembrane</keyword>
<dbReference type="AlphaFoldDB" id="A0A1B1ME88"/>
<evidence type="ECO:0000256" key="2">
    <source>
        <dbReference type="SAM" id="Phobius"/>
    </source>
</evidence>
<evidence type="ECO:0000313" key="4">
    <source>
        <dbReference type="Proteomes" id="UP000092598"/>
    </source>
</evidence>
<accession>A0A1B1ME88</accession>
<keyword evidence="2" id="KW-1133">Transmembrane helix</keyword>